<gene>
    <name evidence="3" type="ORF">EDS130_LOCUS45065</name>
    <name evidence="2" type="ORF">XAT740_LOCUS34227</name>
</gene>
<proteinExistence type="predicted"/>
<accession>A0A815LCV5</accession>
<name>A0A815LCV5_ADIRI</name>
<keyword evidence="1" id="KW-0812">Transmembrane</keyword>
<dbReference type="EMBL" id="CAJNOR010003327">
    <property type="protein sequence ID" value="CAF1402559.1"/>
    <property type="molecule type" value="Genomic_DNA"/>
</dbReference>
<reference evidence="2" key="1">
    <citation type="submission" date="2021-02" db="EMBL/GenBank/DDBJ databases">
        <authorList>
            <person name="Nowell W R."/>
        </authorList>
    </citation>
    <scope>NUCLEOTIDE SEQUENCE</scope>
</reference>
<sequence>MPQFFLPVPNYGQTINSSFRIQSKKAISDLLMAYTPQQTTVKQLVLEIATSTSSILVMLILIALIYVFKFIKCKLQRKLNDLESAVYDIELA</sequence>
<dbReference type="AlphaFoldDB" id="A0A815LCV5"/>
<keyword evidence="1" id="KW-0472">Membrane</keyword>
<comment type="caution">
    <text evidence="2">The sequence shown here is derived from an EMBL/GenBank/DDBJ whole genome shotgun (WGS) entry which is preliminary data.</text>
</comment>
<dbReference type="OrthoDB" id="10448489at2759"/>
<keyword evidence="1" id="KW-1133">Transmembrane helix</keyword>
<protein>
    <submittedName>
        <fullName evidence="2">Uncharacterized protein</fullName>
    </submittedName>
</protein>
<organism evidence="2 4">
    <name type="scientific">Adineta ricciae</name>
    <name type="common">Rotifer</name>
    <dbReference type="NCBI Taxonomy" id="249248"/>
    <lineage>
        <taxon>Eukaryota</taxon>
        <taxon>Metazoa</taxon>
        <taxon>Spiralia</taxon>
        <taxon>Gnathifera</taxon>
        <taxon>Rotifera</taxon>
        <taxon>Eurotatoria</taxon>
        <taxon>Bdelloidea</taxon>
        <taxon>Adinetida</taxon>
        <taxon>Adinetidae</taxon>
        <taxon>Adineta</taxon>
    </lineage>
</organism>
<evidence type="ECO:0000313" key="3">
    <source>
        <dbReference type="EMBL" id="CAF1537554.1"/>
    </source>
</evidence>
<evidence type="ECO:0000313" key="4">
    <source>
        <dbReference type="Proteomes" id="UP000663828"/>
    </source>
</evidence>
<dbReference type="Proteomes" id="UP000663852">
    <property type="component" value="Unassembled WGS sequence"/>
</dbReference>
<evidence type="ECO:0000313" key="2">
    <source>
        <dbReference type="EMBL" id="CAF1402559.1"/>
    </source>
</evidence>
<dbReference type="Proteomes" id="UP000663828">
    <property type="component" value="Unassembled WGS sequence"/>
</dbReference>
<keyword evidence="4" id="KW-1185">Reference proteome</keyword>
<feature type="transmembrane region" description="Helical" evidence="1">
    <location>
        <begin position="48"/>
        <end position="68"/>
    </location>
</feature>
<dbReference type="EMBL" id="CAJNOJ010000992">
    <property type="protein sequence ID" value="CAF1537554.1"/>
    <property type="molecule type" value="Genomic_DNA"/>
</dbReference>
<evidence type="ECO:0000256" key="1">
    <source>
        <dbReference type="SAM" id="Phobius"/>
    </source>
</evidence>